<comment type="caution">
    <text evidence="2">The sequence shown here is derived from an EMBL/GenBank/DDBJ whole genome shotgun (WGS) entry which is preliminary data.</text>
</comment>
<proteinExistence type="predicted"/>
<feature type="compositionally biased region" description="Basic residues" evidence="1">
    <location>
        <begin position="31"/>
        <end position="40"/>
    </location>
</feature>
<sequence>MGKPRPCPARRAGRPRKGPEGSGPSYARGASRVRARQGPH</sequence>
<organism evidence="2 3">
    <name type="scientific">Propionibacterium acidifaciens F0233</name>
    <dbReference type="NCBI Taxonomy" id="553198"/>
    <lineage>
        <taxon>Bacteria</taxon>
        <taxon>Bacillati</taxon>
        <taxon>Actinomycetota</taxon>
        <taxon>Actinomycetes</taxon>
        <taxon>Propionibacteriales</taxon>
        <taxon>Propionibacteriaceae</taxon>
        <taxon>Propionibacterium</taxon>
    </lineage>
</organism>
<feature type="non-terminal residue" evidence="2">
    <location>
        <position position="40"/>
    </location>
</feature>
<gene>
    <name evidence="2" type="ORF">HMPREF0682_0190</name>
</gene>
<protein>
    <submittedName>
        <fullName evidence="2">Uncharacterized protein</fullName>
    </submittedName>
</protein>
<dbReference type="EMBL" id="ACVN02000110">
    <property type="protein sequence ID" value="ERK59644.1"/>
    <property type="molecule type" value="Genomic_DNA"/>
</dbReference>
<evidence type="ECO:0000313" key="3">
    <source>
        <dbReference type="Proteomes" id="UP000017052"/>
    </source>
</evidence>
<accession>U2QTU8</accession>
<dbReference type="AlphaFoldDB" id="U2QTU8"/>
<name>U2QTU8_9ACTN</name>
<keyword evidence="3" id="KW-1185">Reference proteome</keyword>
<evidence type="ECO:0000313" key="2">
    <source>
        <dbReference type="EMBL" id="ERK59644.1"/>
    </source>
</evidence>
<feature type="region of interest" description="Disordered" evidence="1">
    <location>
        <begin position="1"/>
        <end position="40"/>
    </location>
</feature>
<dbReference type="Proteomes" id="UP000017052">
    <property type="component" value="Unassembled WGS sequence"/>
</dbReference>
<evidence type="ECO:0000256" key="1">
    <source>
        <dbReference type="SAM" id="MobiDB-lite"/>
    </source>
</evidence>
<reference evidence="2" key="1">
    <citation type="submission" date="2013-08" db="EMBL/GenBank/DDBJ databases">
        <authorList>
            <person name="Durkin A.S."/>
            <person name="Haft D.R."/>
            <person name="McCorrison J."/>
            <person name="Torralba M."/>
            <person name="Gillis M."/>
            <person name="Haft D.H."/>
            <person name="Methe B."/>
            <person name="Sutton G."/>
            <person name="Nelson K.E."/>
        </authorList>
    </citation>
    <scope>NUCLEOTIDE SEQUENCE [LARGE SCALE GENOMIC DNA]</scope>
    <source>
        <strain evidence="2">F0233</strain>
    </source>
</reference>